<keyword evidence="1" id="KW-1133">Transmembrane helix</keyword>
<feature type="transmembrane region" description="Helical" evidence="1">
    <location>
        <begin position="52"/>
        <end position="74"/>
    </location>
</feature>
<evidence type="ECO:0000256" key="1">
    <source>
        <dbReference type="SAM" id="Phobius"/>
    </source>
</evidence>
<name>Q1ISX5_KORVE</name>
<reference evidence="2 3" key="1">
    <citation type="journal article" date="2009" name="Appl. Environ. Microbiol.">
        <title>Three genomes from the phylum Acidobacteria provide insight into the lifestyles of these microorganisms in soils.</title>
        <authorList>
            <person name="Ward N.L."/>
            <person name="Challacombe J.F."/>
            <person name="Janssen P.H."/>
            <person name="Henrissat B."/>
            <person name="Coutinho P.M."/>
            <person name="Wu M."/>
            <person name="Xie G."/>
            <person name="Haft D.H."/>
            <person name="Sait M."/>
            <person name="Badger J."/>
            <person name="Barabote R.D."/>
            <person name="Bradley B."/>
            <person name="Brettin T.S."/>
            <person name="Brinkac L.M."/>
            <person name="Bruce D."/>
            <person name="Creasy T."/>
            <person name="Daugherty S.C."/>
            <person name="Davidsen T.M."/>
            <person name="DeBoy R.T."/>
            <person name="Detter J.C."/>
            <person name="Dodson R.J."/>
            <person name="Durkin A.S."/>
            <person name="Ganapathy A."/>
            <person name="Gwinn-Giglio M."/>
            <person name="Han C.S."/>
            <person name="Khouri H."/>
            <person name="Kiss H."/>
            <person name="Kothari S.P."/>
            <person name="Madupu R."/>
            <person name="Nelson K.E."/>
            <person name="Nelson W.C."/>
            <person name="Paulsen I."/>
            <person name="Penn K."/>
            <person name="Ren Q."/>
            <person name="Rosovitz M.J."/>
            <person name="Selengut J.D."/>
            <person name="Shrivastava S."/>
            <person name="Sullivan S.A."/>
            <person name="Tapia R."/>
            <person name="Thompson L.S."/>
            <person name="Watkins K.L."/>
            <person name="Yang Q."/>
            <person name="Yu C."/>
            <person name="Zafar N."/>
            <person name="Zhou L."/>
            <person name="Kuske C.R."/>
        </authorList>
    </citation>
    <scope>NUCLEOTIDE SEQUENCE [LARGE SCALE GENOMIC DNA]</scope>
    <source>
        <strain evidence="2 3">Ellin345</strain>
    </source>
</reference>
<keyword evidence="1" id="KW-0812">Transmembrane</keyword>
<dbReference type="AlphaFoldDB" id="Q1ISX5"/>
<evidence type="ECO:0000313" key="2">
    <source>
        <dbReference type="EMBL" id="ABF40025.1"/>
    </source>
</evidence>
<keyword evidence="3" id="KW-1185">Reference proteome</keyword>
<dbReference type="RefSeq" id="WP_011521827.1">
    <property type="nucleotide sequence ID" value="NC_008009.1"/>
</dbReference>
<dbReference type="OrthoDB" id="122357at2"/>
<dbReference type="KEGG" id="aba:Acid345_1022"/>
<keyword evidence="1" id="KW-0472">Membrane</keyword>
<dbReference type="EMBL" id="CP000360">
    <property type="protein sequence ID" value="ABF40025.1"/>
    <property type="molecule type" value="Genomic_DNA"/>
</dbReference>
<dbReference type="EnsemblBacteria" id="ABF40025">
    <property type="protein sequence ID" value="ABF40025"/>
    <property type="gene ID" value="Acid345_1022"/>
</dbReference>
<gene>
    <name evidence="2" type="ordered locus">Acid345_1022</name>
</gene>
<dbReference type="Proteomes" id="UP000002432">
    <property type="component" value="Chromosome"/>
</dbReference>
<sequence>MEPNRSIGGSIGAGLGQVARHAMNPNKRAKVLRAAGAGLAATANSVRRTTHVLWLEVTGFFFLVFATVCGGAAYREYQQVLLGKTEMNRVYLAGALAFIFAWFGVSSFWRARRR</sequence>
<organism evidence="2 3">
    <name type="scientific">Koribacter versatilis (strain Ellin345)</name>
    <dbReference type="NCBI Taxonomy" id="204669"/>
    <lineage>
        <taxon>Bacteria</taxon>
        <taxon>Pseudomonadati</taxon>
        <taxon>Acidobacteriota</taxon>
        <taxon>Terriglobia</taxon>
        <taxon>Terriglobales</taxon>
        <taxon>Candidatus Korobacteraceae</taxon>
        <taxon>Candidatus Korobacter</taxon>
    </lineage>
</organism>
<evidence type="ECO:0000313" key="3">
    <source>
        <dbReference type="Proteomes" id="UP000002432"/>
    </source>
</evidence>
<dbReference type="STRING" id="204669.Acid345_1022"/>
<proteinExistence type="predicted"/>
<accession>Q1ISX5</accession>
<protein>
    <submittedName>
        <fullName evidence="2">Uncharacterized protein</fullName>
    </submittedName>
</protein>
<dbReference type="HOGENOM" id="CLU_2117775_0_0_0"/>
<feature type="transmembrane region" description="Helical" evidence="1">
    <location>
        <begin position="90"/>
        <end position="109"/>
    </location>
</feature>